<name>A0A2J6PZA3_9HELO</name>
<proteinExistence type="predicted"/>
<sequence length="166" mass="18078">MSTGSRNSSVLKLVISSPSHLFILCSEHVSHPVSFREAPGTCNRAGVKQERAKTRAIIRSEAVDLSWPLIFETGRLDGTRCCGCPEDEVVQASSITIILFPSACPSFEASVCLSVFLLLLKIFGRKFLPTSNVTLSFQAVKQEKVRISNISICLPLHFSIPQLASG</sequence>
<keyword evidence="2" id="KW-1185">Reference proteome</keyword>
<protein>
    <submittedName>
        <fullName evidence="1">Uncharacterized protein</fullName>
    </submittedName>
</protein>
<dbReference type="EMBL" id="KZ613490">
    <property type="protein sequence ID" value="PMD19216.1"/>
    <property type="molecule type" value="Genomic_DNA"/>
</dbReference>
<evidence type="ECO:0000313" key="2">
    <source>
        <dbReference type="Proteomes" id="UP000235672"/>
    </source>
</evidence>
<dbReference type="AlphaFoldDB" id="A0A2J6PZA3"/>
<gene>
    <name evidence="1" type="ORF">NA56DRAFT_205781</name>
</gene>
<organism evidence="1 2">
    <name type="scientific">Hyaloscypha hepaticicola</name>
    <dbReference type="NCBI Taxonomy" id="2082293"/>
    <lineage>
        <taxon>Eukaryota</taxon>
        <taxon>Fungi</taxon>
        <taxon>Dikarya</taxon>
        <taxon>Ascomycota</taxon>
        <taxon>Pezizomycotina</taxon>
        <taxon>Leotiomycetes</taxon>
        <taxon>Helotiales</taxon>
        <taxon>Hyaloscyphaceae</taxon>
        <taxon>Hyaloscypha</taxon>
    </lineage>
</organism>
<dbReference type="Proteomes" id="UP000235672">
    <property type="component" value="Unassembled WGS sequence"/>
</dbReference>
<evidence type="ECO:0000313" key="1">
    <source>
        <dbReference type="EMBL" id="PMD19216.1"/>
    </source>
</evidence>
<reference evidence="1 2" key="1">
    <citation type="submission" date="2016-05" db="EMBL/GenBank/DDBJ databases">
        <title>A degradative enzymes factory behind the ericoid mycorrhizal symbiosis.</title>
        <authorList>
            <consortium name="DOE Joint Genome Institute"/>
            <person name="Martino E."/>
            <person name="Morin E."/>
            <person name="Grelet G."/>
            <person name="Kuo A."/>
            <person name="Kohler A."/>
            <person name="Daghino S."/>
            <person name="Barry K."/>
            <person name="Choi C."/>
            <person name="Cichocki N."/>
            <person name="Clum A."/>
            <person name="Copeland A."/>
            <person name="Hainaut M."/>
            <person name="Haridas S."/>
            <person name="Labutti K."/>
            <person name="Lindquist E."/>
            <person name="Lipzen A."/>
            <person name="Khouja H.-R."/>
            <person name="Murat C."/>
            <person name="Ohm R."/>
            <person name="Olson A."/>
            <person name="Spatafora J."/>
            <person name="Veneault-Fourrey C."/>
            <person name="Henrissat B."/>
            <person name="Grigoriev I."/>
            <person name="Martin F."/>
            <person name="Perotto S."/>
        </authorList>
    </citation>
    <scope>NUCLEOTIDE SEQUENCE [LARGE SCALE GENOMIC DNA]</scope>
    <source>
        <strain evidence="1 2">UAMH 7357</strain>
    </source>
</reference>
<accession>A0A2J6PZA3</accession>